<feature type="non-terminal residue" evidence="17">
    <location>
        <position position="541"/>
    </location>
</feature>
<feature type="compositionally biased region" description="Basic and acidic residues" evidence="15">
    <location>
        <begin position="315"/>
        <end position="329"/>
    </location>
</feature>
<dbReference type="GO" id="GO:0000978">
    <property type="term" value="F:RNA polymerase II cis-regulatory region sequence-specific DNA binding"/>
    <property type="evidence" value="ECO:0007669"/>
    <property type="project" value="TreeGrafter"/>
</dbReference>
<keyword evidence="14" id="KW-0175">Coiled coil</keyword>
<dbReference type="CDD" id="cd14689">
    <property type="entry name" value="bZIP_CREB3"/>
    <property type="match status" value="1"/>
</dbReference>
<keyword evidence="12" id="KW-0325">Glycoprotein</keyword>
<evidence type="ECO:0000256" key="10">
    <source>
        <dbReference type="ARBA" id="ARBA00023159"/>
    </source>
</evidence>
<dbReference type="InterPro" id="IPR051381">
    <property type="entry name" value="CREB_ATF_subfamily"/>
</dbReference>
<dbReference type="Proteomes" id="UP000838878">
    <property type="component" value="Chromosome 12"/>
</dbReference>
<feature type="domain" description="BZIP" evidence="16">
    <location>
        <begin position="381"/>
        <end position="444"/>
    </location>
</feature>
<feature type="compositionally biased region" description="Low complexity" evidence="15">
    <location>
        <begin position="491"/>
        <end position="501"/>
    </location>
</feature>
<accession>A0A8J9UDF3</accession>
<evidence type="ECO:0000256" key="2">
    <source>
        <dbReference type="ARBA" id="ARBA00009050"/>
    </source>
</evidence>
<dbReference type="SUPFAM" id="SSF57959">
    <property type="entry name" value="Leucine zipper domain"/>
    <property type="match status" value="1"/>
</dbReference>
<evidence type="ECO:0000256" key="11">
    <source>
        <dbReference type="ARBA" id="ARBA00023163"/>
    </source>
</evidence>
<dbReference type="PANTHER" id="PTHR45996:SF3">
    <property type="entry name" value="CREB-H TRANSCRIPTION FACTOR HOMOLOG LET-607"/>
    <property type="match status" value="1"/>
</dbReference>
<keyword evidence="7" id="KW-0805">Transcription regulation</keyword>
<feature type="compositionally biased region" description="Pro residues" evidence="15">
    <location>
        <begin position="502"/>
        <end position="514"/>
    </location>
</feature>
<feature type="region of interest" description="Disordered" evidence="15">
    <location>
        <begin position="168"/>
        <end position="194"/>
    </location>
</feature>
<evidence type="ECO:0000313" key="17">
    <source>
        <dbReference type="EMBL" id="CAH0718278.1"/>
    </source>
</evidence>
<dbReference type="PROSITE" id="PS50217">
    <property type="entry name" value="BZIP"/>
    <property type="match status" value="1"/>
</dbReference>
<evidence type="ECO:0000256" key="6">
    <source>
        <dbReference type="ARBA" id="ARBA00022989"/>
    </source>
</evidence>
<evidence type="ECO:0000256" key="7">
    <source>
        <dbReference type="ARBA" id="ARBA00023015"/>
    </source>
</evidence>
<keyword evidence="6" id="KW-1133">Transmembrane helix</keyword>
<dbReference type="InterPro" id="IPR004827">
    <property type="entry name" value="bZIP"/>
</dbReference>
<gene>
    <name evidence="17" type="ORF">BINO364_LOCUS4789</name>
</gene>
<keyword evidence="5" id="KW-0735">Signal-anchor</keyword>
<evidence type="ECO:0000256" key="4">
    <source>
        <dbReference type="ARBA" id="ARBA00022824"/>
    </source>
</evidence>
<dbReference type="AlphaFoldDB" id="A0A8J9UDF3"/>
<dbReference type="PANTHER" id="PTHR45996">
    <property type="entry name" value="AGAP001464-PB"/>
    <property type="match status" value="1"/>
</dbReference>
<feature type="compositionally biased region" description="Polar residues" evidence="15">
    <location>
        <begin position="139"/>
        <end position="150"/>
    </location>
</feature>
<feature type="coiled-coil region" evidence="14">
    <location>
        <begin position="406"/>
        <end position="447"/>
    </location>
</feature>
<dbReference type="EMBL" id="OV170232">
    <property type="protein sequence ID" value="CAH0718278.1"/>
    <property type="molecule type" value="Genomic_DNA"/>
</dbReference>
<reference evidence="17" key="1">
    <citation type="submission" date="2021-12" db="EMBL/GenBank/DDBJ databases">
        <authorList>
            <person name="Martin H S."/>
        </authorList>
    </citation>
    <scope>NUCLEOTIDE SEQUENCE</scope>
</reference>
<organism evidence="17 18">
    <name type="scientific">Brenthis ino</name>
    <name type="common">lesser marbled fritillary</name>
    <dbReference type="NCBI Taxonomy" id="405034"/>
    <lineage>
        <taxon>Eukaryota</taxon>
        <taxon>Metazoa</taxon>
        <taxon>Ecdysozoa</taxon>
        <taxon>Arthropoda</taxon>
        <taxon>Hexapoda</taxon>
        <taxon>Insecta</taxon>
        <taxon>Pterygota</taxon>
        <taxon>Neoptera</taxon>
        <taxon>Endopterygota</taxon>
        <taxon>Lepidoptera</taxon>
        <taxon>Glossata</taxon>
        <taxon>Ditrysia</taxon>
        <taxon>Papilionoidea</taxon>
        <taxon>Nymphalidae</taxon>
        <taxon>Heliconiinae</taxon>
        <taxon>Argynnini</taxon>
        <taxon>Brenthis</taxon>
    </lineage>
</organism>
<dbReference type="InterPro" id="IPR046347">
    <property type="entry name" value="bZIP_sf"/>
</dbReference>
<protein>
    <recommendedName>
        <fullName evidence="16">BZIP domain-containing protein</fullName>
    </recommendedName>
</protein>
<feature type="region of interest" description="Disordered" evidence="15">
    <location>
        <begin position="491"/>
        <end position="515"/>
    </location>
</feature>
<evidence type="ECO:0000256" key="15">
    <source>
        <dbReference type="SAM" id="MobiDB-lite"/>
    </source>
</evidence>
<evidence type="ECO:0000259" key="16">
    <source>
        <dbReference type="PROSITE" id="PS50217"/>
    </source>
</evidence>
<proteinExistence type="inferred from homology"/>
<keyword evidence="10" id="KW-0010">Activator</keyword>
<comment type="similarity">
    <text evidence="2">Belongs to the bZIP family. ATF subfamily.</text>
</comment>
<name>A0A8J9UDF3_9NEOP</name>
<evidence type="ECO:0000313" key="18">
    <source>
        <dbReference type="Proteomes" id="UP000838878"/>
    </source>
</evidence>
<evidence type="ECO:0000256" key="9">
    <source>
        <dbReference type="ARBA" id="ARBA00023136"/>
    </source>
</evidence>
<keyword evidence="3" id="KW-0812">Transmembrane</keyword>
<dbReference type="GO" id="GO:0005634">
    <property type="term" value="C:nucleus"/>
    <property type="evidence" value="ECO:0007669"/>
    <property type="project" value="TreeGrafter"/>
</dbReference>
<comment type="subcellular location">
    <subcellularLocation>
        <location evidence="1">Endoplasmic reticulum membrane</location>
        <topology evidence="1">Single-pass type II membrane protein</topology>
    </subcellularLocation>
</comment>
<evidence type="ECO:0000256" key="13">
    <source>
        <dbReference type="ARBA" id="ARBA00023242"/>
    </source>
</evidence>
<dbReference type="OrthoDB" id="674948at2759"/>
<keyword evidence="11" id="KW-0804">Transcription</keyword>
<dbReference type="FunFam" id="1.20.5.170:FF:000042">
    <property type="entry name" value="Cyclic AMP-responsive element-binding protein 3-like protein 3"/>
    <property type="match status" value="1"/>
</dbReference>
<evidence type="ECO:0000256" key="14">
    <source>
        <dbReference type="SAM" id="Coils"/>
    </source>
</evidence>
<keyword evidence="4" id="KW-0256">Endoplasmic reticulum</keyword>
<keyword evidence="13" id="KW-0539">Nucleus</keyword>
<evidence type="ECO:0000256" key="8">
    <source>
        <dbReference type="ARBA" id="ARBA00023125"/>
    </source>
</evidence>
<evidence type="ECO:0000256" key="1">
    <source>
        <dbReference type="ARBA" id="ARBA00004648"/>
    </source>
</evidence>
<evidence type="ECO:0000256" key="3">
    <source>
        <dbReference type="ARBA" id="ARBA00022692"/>
    </source>
</evidence>
<keyword evidence="8" id="KW-0238">DNA-binding</keyword>
<feature type="region of interest" description="Disordered" evidence="15">
    <location>
        <begin position="77"/>
        <end position="99"/>
    </location>
</feature>
<dbReference type="Gene3D" id="1.20.5.170">
    <property type="match status" value="1"/>
</dbReference>
<dbReference type="SMART" id="SM00338">
    <property type="entry name" value="BRLZ"/>
    <property type="match status" value="1"/>
</dbReference>
<evidence type="ECO:0000256" key="5">
    <source>
        <dbReference type="ARBA" id="ARBA00022968"/>
    </source>
</evidence>
<evidence type="ECO:0000256" key="12">
    <source>
        <dbReference type="ARBA" id="ARBA00023180"/>
    </source>
</evidence>
<sequence length="541" mass="59375">MTLVNEDMNNILEYLSRNDQDYDGINSKSEKMDSFQTGNLLSDSWQASDDILENIFSLEQGSLNFLDETLPDFNLATDNASPPGLSSSCSDSGLSSDPAEFDFEQQLSPFLIQNSCDEELPAPVLEPMSPGNAQDVIIQDSNDTSNSSTEQDTFDMLDFEQNVVPGFLNNNTFQSPGKGRKRRLSQTPPVVQPKVQKPIRLPASAMQKPQLVVKAQPQKHLKVTNIQVINPQTKVYSKPVETVAPQRRVIRVAPMAGNPRSILLPVTIKDMKDLKSIKIINAADLKNASNIKITAANILSQSKLQDLKIEARNDDYEQNNHCDDSGSDRSDDDDDHKETQINDGRNGYPRLVLTAEERRLLAKEGISLPTSYPLTKHEERELKRIRRKIRNKISAQDSRKRKKEYVDGLEDRVKQCTAENQTLIRRIKILQSQNQTLTQQLKRLQTVLTGVTSGSGSGPGGKAQPATCLLVLLLSVALVALPSLRDDVRAPAGAPARAGAPAPAPAGAPPPPSPGRCSPLPIVSVLVPGLLRRLLVAGMYG</sequence>
<keyword evidence="9" id="KW-0472">Membrane</keyword>
<keyword evidence="18" id="KW-1185">Reference proteome</keyword>
<feature type="compositionally biased region" description="Low complexity" evidence="15">
    <location>
        <begin position="81"/>
        <end position="97"/>
    </location>
</feature>
<feature type="region of interest" description="Disordered" evidence="15">
    <location>
        <begin position="315"/>
        <end position="347"/>
    </location>
</feature>
<dbReference type="GO" id="GO:0005789">
    <property type="term" value="C:endoplasmic reticulum membrane"/>
    <property type="evidence" value="ECO:0007669"/>
    <property type="project" value="UniProtKB-SubCell"/>
</dbReference>
<dbReference type="Pfam" id="PF00170">
    <property type="entry name" value="bZIP_1"/>
    <property type="match status" value="1"/>
</dbReference>
<dbReference type="GO" id="GO:0000981">
    <property type="term" value="F:DNA-binding transcription factor activity, RNA polymerase II-specific"/>
    <property type="evidence" value="ECO:0007669"/>
    <property type="project" value="TreeGrafter"/>
</dbReference>
<feature type="region of interest" description="Disordered" evidence="15">
    <location>
        <begin position="122"/>
        <end position="150"/>
    </location>
</feature>